<dbReference type="InterPro" id="IPR015353">
    <property type="entry name" value="Rubisco_LSMT_subst-bd"/>
</dbReference>
<dbReference type="GO" id="GO:0032259">
    <property type="term" value="P:methylation"/>
    <property type="evidence" value="ECO:0007669"/>
    <property type="project" value="UniProtKB-KW"/>
</dbReference>
<evidence type="ECO:0000259" key="11">
    <source>
        <dbReference type="PROSITE" id="PS50280"/>
    </source>
</evidence>
<dbReference type="FunFam" id="3.90.1420.10:FF:000004">
    <property type="entry name" value="Ribulose-1,5 bisphosphate carboxylase/oxygenase large subunit N-methyltransferase, chloroplastic"/>
    <property type="match status" value="2"/>
</dbReference>
<dbReference type="Gene3D" id="3.90.1420.10">
    <property type="entry name" value="Rubisco LSMT, substrate-binding domain"/>
    <property type="match status" value="2"/>
</dbReference>
<evidence type="ECO:0000256" key="5">
    <source>
        <dbReference type="ARBA" id="ARBA00022679"/>
    </source>
</evidence>
<evidence type="ECO:0000256" key="1">
    <source>
        <dbReference type="ARBA" id="ARBA00004229"/>
    </source>
</evidence>
<keyword evidence="6" id="KW-0949">S-adenosyl-L-methionine</keyword>
<dbReference type="PANTHER" id="PTHR13271:SF113">
    <property type="entry name" value="[FRUCTOSE-BISPHOSPHATE ALDOLASE]-LYSINE N-METHYLTRANSFERASE, CHLOROPLASTIC"/>
    <property type="match status" value="1"/>
</dbReference>
<keyword evidence="7" id="KW-0809">Transit peptide</keyword>
<feature type="domain" description="SET" evidence="11">
    <location>
        <begin position="538"/>
        <end position="762"/>
    </location>
</feature>
<evidence type="ECO:0000256" key="6">
    <source>
        <dbReference type="ARBA" id="ARBA00022691"/>
    </source>
</evidence>
<evidence type="ECO:0000256" key="2">
    <source>
        <dbReference type="ARBA" id="ARBA00022528"/>
    </source>
</evidence>
<dbReference type="Pfam" id="PF09273">
    <property type="entry name" value="Rubis-subs-bind"/>
    <property type="match status" value="2"/>
</dbReference>
<dbReference type="EC" id="2.1.1.259" evidence="9"/>
<evidence type="ECO:0000256" key="9">
    <source>
        <dbReference type="ARBA" id="ARBA00066913"/>
    </source>
</evidence>
<evidence type="ECO:0000256" key="8">
    <source>
        <dbReference type="ARBA" id="ARBA00051577"/>
    </source>
</evidence>
<proteinExistence type="inferred from homology"/>
<dbReference type="CDD" id="cd19179">
    <property type="entry name" value="SET_RBCMT"/>
    <property type="match status" value="2"/>
</dbReference>
<name>A0AAN7LLD3_TRANT</name>
<organism evidence="12 13">
    <name type="scientific">Trapa natans</name>
    <name type="common">Water chestnut</name>
    <dbReference type="NCBI Taxonomy" id="22666"/>
    <lineage>
        <taxon>Eukaryota</taxon>
        <taxon>Viridiplantae</taxon>
        <taxon>Streptophyta</taxon>
        <taxon>Embryophyta</taxon>
        <taxon>Tracheophyta</taxon>
        <taxon>Spermatophyta</taxon>
        <taxon>Magnoliopsida</taxon>
        <taxon>eudicotyledons</taxon>
        <taxon>Gunneridae</taxon>
        <taxon>Pentapetalae</taxon>
        <taxon>rosids</taxon>
        <taxon>malvids</taxon>
        <taxon>Myrtales</taxon>
        <taxon>Lythraceae</taxon>
        <taxon>Trapa</taxon>
    </lineage>
</organism>
<evidence type="ECO:0000313" key="13">
    <source>
        <dbReference type="Proteomes" id="UP001346149"/>
    </source>
</evidence>
<dbReference type="GO" id="GO:0009507">
    <property type="term" value="C:chloroplast"/>
    <property type="evidence" value="ECO:0007669"/>
    <property type="project" value="UniProtKB-SubCell"/>
</dbReference>
<gene>
    <name evidence="12" type="ORF">SAY86_019685</name>
</gene>
<keyword evidence="5" id="KW-0808">Transferase</keyword>
<dbReference type="InterPro" id="IPR050600">
    <property type="entry name" value="SETD3_SETD6_MTase"/>
</dbReference>
<protein>
    <recommendedName>
        <fullName evidence="9">[fructose-bisphosphate aldolase]-lysine N-methyltransferase</fullName>
        <ecNumber evidence="9">2.1.1.259</ecNumber>
    </recommendedName>
</protein>
<dbReference type="PANTHER" id="PTHR13271">
    <property type="entry name" value="UNCHARACTERIZED PUTATIVE METHYLTRANSFERASE"/>
    <property type="match status" value="1"/>
</dbReference>
<keyword evidence="13" id="KW-1185">Reference proteome</keyword>
<comment type="subcellular location">
    <subcellularLocation>
        <location evidence="1">Plastid</location>
        <location evidence="1">Chloroplast</location>
    </subcellularLocation>
</comment>
<dbReference type="InterPro" id="IPR036464">
    <property type="entry name" value="Rubisco_LSMT_subst-bd_sf"/>
</dbReference>
<dbReference type="FunFam" id="3.90.1410.10:FF:000005">
    <property type="entry name" value="Ribulose-1,5 bisphosphate carboxylase/oxygenase large subunit N-methyltransferase, chloroplastic"/>
    <property type="match status" value="2"/>
</dbReference>
<dbReference type="Gene3D" id="3.90.1410.10">
    <property type="entry name" value="set domain protein methyltransferase, domain 1"/>
    <property type="match status" value="2"/>
</dbReference>
<comment type="similarity">
    <text evidence="10">Belongs to the class V-like SAM-binding methyltransferase superfamily. Plant protein-lysine LSMT methyltransferase family.</text>
</comment>
<dbReference type="PROSITE" id="PS50280">
    <property type="entry name" value="SET"/>
    <property type="match status" value="2"/>
</dbReference>
<reference evidence="12 13" key="1">
    <citation type="journal article" date="2023" name="Hortic Res">
        <title>Pangenome of water caltrop reveals structural variations and asymmetric subgenome divergence after allopolyploidization.</title>
        <authorList>
            <person name="Zhang X."/>
            <person name="Chen Y."/>
            <person name="Wang L."/>
            <person name="Yuan Y."/>
            <person name="Fang M."/>
            <person name="Shi L."/>
            <person name="Lu R."/>
            <person name="Comes H.P."/>
            <person name="Ma Y."/>
            <person name="Chen Y."/>
            <person name="Huang G."/>
            <person name="Zhou Y."/>
            <person name="Zheng Z."/>
            <person name="Qiu Y."/>
        </authorList>
    </citation>
    <scope>NUCLEOTIDE SEQUENCE [LARGE SCALE GENOMIC DNA]</scope>
    <source>
        <strain evidence="12">F231</strain>
    </source>
</reference>
<dbReference type="Pfam" id="PF00856">
    <property type="entry name" value="SET"/>
    <property type="match status" value="1"/>
</dbReference>
<dbReference type="Proteomes" id="UP001346149">
    <property type="component" value="Unassembled WGS sequence"/>
</dbReference>
<dbReference type="SUPFAM" id="SSF82199">
    <property type="entry name" value="SET domain"/>
    <property type="match status" value="2"/>
</dbReference>
<keyword evidence="3 10" id="KW-0489">Methyltransferase</keyword>
<dbReference type="SUPFAM" id="SSF81822">
    <property type="entry name" value="RuBisCo LSMT C-terminal, substrate-binding domain"/>
    <property type="match status" value="2"/>
</dbReference>
<evidence type="ECO:0000256" key="10">
    <source>
        <dbReference type="PROSITE-ProRule" id="PRU00916"/>
    </source>
</evidence>
<dbReference type="InterPro" id="IPR044431">
    <property type="entry name" value="SET_RBCMT"/>
</dbReference>
<evidence type="ECO:0000256" key="3">
    <source>
        <dbReference type="ARBA" id="ARBA00022603"/>
    </source>
</evidence>
<accession>A0AAN7LLD3</accession>
<comment type="caution">
    <text evidence="12">The sequence shown here is derived from an EMBL/GenBank/DDBJ whole genome shotgun (WGS) entry which is preliminary data.</text>
</comment>
<feature type="domain" description="SET" evidence="11">
    <location>
        <begin position="59"/>
        <end position="282"/>
    </location>
</feature>
<keyword evidence="4" id="KW-0934">Plastid</keyword>
<dbReference type="InterPro" id="IPR001214">
    <property type="entry name" value="SET_dom"/>
</dbReference>
<dbReference type="EMBL" id="JAXQNO010000011">
    <property type="protein sequence ID" value="KAK4788366.1"/>
    <property type="molecule type" value="Genomic_DNA"/>
</dbReference>
<evidence type="ECO:0000256" key="7">
    <source>
        <dbReference type="ARBA" id="ARBA00022946"/>
    </source>
</evidence>
<sequence>MAMVSLLSFFPSPTKTFNPITTKLLRTFPSLRPFSVSPLQSAAQPPPAVQEFWSWLRAEGIVSDKTPARPGVVQEGLGLVAQRDIGRNEVVLEVPKRFWINPDAVAASEIGSVCSGLKPWIGVALFLIREKKRGDSKWRVYLDILPGATDSTIFWSEEELAELQGTQLLRTTLGVKEYVKGEFEKVQEEILLPHKQLFPSSITFEDFFWAFGILRSRAFSRLRGQNLVLIPLADLINHSSSITTEDFAYEIKGGGLFSRELLFSLRSPISVKAGEQVLIQYDLNKSNAELALDYGFIESNPDRNSYTLTLEISESDPFFDDKLDIAELNGLGETAYFDITLGRPLPPTMLPFLRLVALGGTDAFLLESLFRNSIWDHLQLPLSRANEELICRVVRDACKSALSGYITTIEEDEELQKSGNLGPRTEIAVGVRWGEKKVLQQIDDVFKNKAAELDEVEYYQERRLRELGLVGEQELGRTNQEASFMTFLSPRTRQALHHKKKRRGGLLLVTSSVSWDFLDSDPPLPPAVQTFWKWMADEGVISPSTCPLKPSFVPEGLGLVARRDIAEGEFILKVPRRLWINPDTVAASEIGYLCANLKPWAQVALFLARERLRPSSSWRFYIDILPQKTNSTIYWSEEELAEIKGTLLLRMTQEMKDYLKSEFSKIEQEIIRPHEELFPSSISLDDFYWAFGMIRSRAFSRLSGQLAMLPLVDFINHSSKITEEDNAEEMNGPAGLFSFDLLFCLKSTVAVKEGEQVFIQYGLKKSNADLALYYGFVEPNSGRDAYTLTFSIPESDPFFRDKVGIAKANDHDETAYFDVSMDGGIPPEMLQYLRISAIQQSDAFLLEPTFKSTIWAVVKLPLSRSNEEIVCGMVLDACKSALSGYHTTIEEDEKLLEGGNLQEKHEIAVRVRLGEKRVLQQIERDFKERRLTLDELEYYHERRFKELGLVRESGEIYCQPKDSIPSA</sequence>
<dbReference type="InterPro" id="IPR011192">
    <property type="entry name" value="Rubisco_LSMT_MeTrfase_plant"/>
</dbReference>
<dbReference type="AlphaFoldDB" id="A0AAN7LLD3"/>
<evidence type="ECO:0000256" key="4">
    <source>
        <dbReference type="ARBA" id="ARBA00022640"/>
    </source>
</evidence>
<keyword evidence="2" id="KW-0150">Chloroplast</keyword>
<evidence type="ECO:0000313" key="12">
    <source>
        <dbReference type="EMBL" id="KAK4788366.1"/>
    </source>
</evidence>
<comment type="catalytic activity">
    <reaction evidence="8">
        <text>[fructose-bisphosphate aldolase]-L-lysine + 3 S-adenosyl-L-methionine = [fructose-bisphosphate aldolase]-N(6),N(6),N(6)-trimethyl-L-lysine + 3 S-adenosyl-L-homocysteine + 3 H(+)</text>
        <dbReference type="Rhea" id="RHEA:51000"/>
        <dbReference type="Rhea" id="RHEA-COMP:12861"/>
        <dbReference type="Rhea" id="RHEA-COMP:12862"/>
        <dbReference type="ChEBI" id="CHEBI:15378"/>
        <dbReference type="ChEBI" id="CHEBI:29969"/>
        <dbReference type="ChEBI" id="CHEBI:57856"/>
        <dbReference type="ChEBI" id="CHEBI:59789"/>
        <dbReference type="ChEBI" id="CHEBI:61961"/>
        <dbReference type="EC" id="2.1.1.259"/>
    </reaction>
</comment>
<dbReference type="InterPro" id="IPR046341">
    <property type="entry name" value="SET_dom_sf"/>
</dbReference>
<dbReference type="SMART" id="SM00317">
    <property type="entry name" value="SET"/>
    <property type="match status" value="2"/>
</dbReference>
<dbReference type="GO" id="GO:0030785">
    <property type="term" value="F:[ribulose-bisphosphate carboxylase]-lysine N-methyltransferase activity"/>
    <property type="evidence" value="ECO:0007669"/>
    <property type="project" value="InterPro"/>
</dbReference>
<dbReference type="PROSITE" id="PS51583">
    <property type="entry name" value="SAM_MT127"/>
    <property type="match status" value="1"/>
</dbReference>
<dbReference type="GO" id="GO:0016279">
    <property type="term" value="F:protein-lysine N-methyltransferase activity"/>
    <property type="evidence" value="ECO:0007669"/>
    <property type="project" value="InterPro"/>
</dbReference>